<dbReference type="EMBL" id="DQ336395">
    <property type="protein sequence ID" value="ABC60371.4"/>
    <property type="molecule type" value="Genomic_DNA"/>
</dbReference>
<protein>
    <submittedName>
        <fullName evidence="1">Uncharacterized protein</fullName>
    </submittedName>
</protein>
<dbReference type="AlphaFoldDB" id="Q2LCS2"/>
<sequence>MSEILKDLNINDRENEIGVAIPKGELIQVKVNKKEEILGKIIKHRGKYFALEIGRKKLKVQVMVPKRRELTIDLIKL</sequence>
<evidence type="ECO:0000313" key="1">
    <source>
        <dbReference type="EMBL" id="ABC60371.4"/>
    </source>
</evidence>
<proteinExistence type="predicted"/>
<accession>Q2LCS2</accession>
<name>Q2LCS2_DICCI</name>
<keyword evidence="1" id="KW-0496">Mitochondrion</keyword>
<organism evidence="1">
    <name type="scientific">Dictyostelium citrinum</name>
    <name type="common">Slime mold</name>
    <dbReference type="NCBI Taxonomy" id="361072"/>
    <lineage>
        <taxon>Eukaryota</taxon>
        <taxon>Amoebozoa</taxon>
        <taxon>Evosea</taxon>
        <taxon>Eumycetozoa</taxon>
        <taxon>Dictyostelia</taxon>
        <taxon>Dictyosteliales</taxon>
        <taxon>Dictyosteliaceae</taxon>
        <taxon>Dictyostelium</taxon>
    </lineage>
</organism>
<geneLocation type="mitochondrion" evidence="1"/>
<reference evidence="1" key="2">
    <citation type="journal article" date="2008" name="Mol. Biol. Evol.">
        <title>Mitochondrial genome evolution in the social amoebae.</title>
        <authorList>
            <person name="Heidel A.J."/>
            <person name="Gloeckner G."/>
        </authorList>
    </citation>
    <scope>NUCLEOTIDE SEQUENCE</scope>
</reference>
<reference evidence="1" key="1">
    <citation type="submission" date="2007-11" db="EMBL/GenBank/DDBJ databases">
        <authorList>
            <person name="Heidel A.J."/>
            <person name="Gloeckner G."/>
        </authorList>
    </citation>
    <scope>NUCLEOTIDE SEQUENCE</scope>
</reference>